<accession>A0AAD0XBY7</accession>
<dbReference type="Proteomes" id="UP000279995">
    <property type="component" value="Chromosome I"/>
</dbReference>
<dbReference type="InterPro" id="IPR001296">
    <property type="entry name" value="Glyco_trans_1"/>
</dbReference>
<dbReference type="RefSeq" id="WP_121637045.1">
    <property type="nucleotide sequence ID" value="NZ_CP033065.1"/>
</dbReference>
<dbReference type="InterPro" id="IPR050194">
    <property type="entry name" value="Glycosyltransferase_grp1"/>
</dbReference>
<name>A0AAD0XBY7_9GAMM</name>
<evidence type="ECO:0000313" key="3">
    <source>
        <dbReference type="EMBL" id="AYM85798.1"/>
    </source>
</evidence>
<gene>
    <name evidence="3" type="ORF">D9T18_03335</name>
</gene>
<dbReference type="Gene3D" id="3.40.50.2000">
    <property type="entry name" value="Glycogen Phosphorylase B"/>
    <property type="match status" value="2"/>
</dbReference>
<dbReference type="Pfam" id="PF13439">
    <property type="entry name" value="Glyco_transf_4"/>
    <property type="match status" value="1"/>
</dbReference>
<feature type="domain" description="Glycosyltransferase subfamily 4-like N-terminal" evidence="2">
    <location>
        <begin position="19"/>
        <end position="167"/>
    </location>
</feature>
<dbReference type="SUPFAM" id="SSF53756">
    <property type="entry name" value="UDP-Glycosyltransferase/glycogen phosphorylase"/>
    <property type="match status" value="1"/>
</dbReference>
<sequence length="344" mass="38641">MRILMVASPIVSLRQPFKGGTEAFVANLANALCKKGHTVDVLCKDADEENEFNILQLDESPLRMKDNITTEEEGQKLYQAAQFALIDNSYYDVVHYHSYYHAIYDVALLHNIKSVITLHAPVSPKLGLIHKLHKARSDHRYIAVSNRLCKEWESQLGSAIKVISNGVTMPKRECVLEENKAHDLFWMGRINAEKDLVSAIQIAQKLQRNLSIAGPIEDEEYFKAKVEPLLTDSICYLGHLKHDELFAELAKSRLFLATSKWHEPFGLTTIEALAHGIPVVGFKTAIPEELRFSNVCTALNNVDEAVSAIKKLGKITPQVCQSFAKNFDFNVTVSNYEAEYAALI</sequence>
<dbReference type="PANTHER" id="PTHR45947:SF3">
    <property type="entry name" value="SULFOQUINOVOSYL TRANSFERASE SQD2"/>
    <property type="match status" value="1"/>
</dbReference>
<dbReference type="InterPro" id="IPR028098">
    <property type="entry name" value="Glyco_trans_4-like_N"/>
</dbReference>
<evidence type="ECO:0000259" key="2">
    <source>
        <dbReference type="Pfam" id="PF13439"/>
    </source>
</evidence>
<evidence type="ECO:0000313" key="4">
    <source>
        <dbReference type="Proteomes" id="UP000279995"/>
    </source>
</evidence>
<dbReference type="PANTHER" id="PTHR45947">
    <property type="entry name" value="SULFOQUINOVOSYL TRANSFERASE SQD2"/>
    <property type="match status" value="1"/>
</dbReference>
<evidence type="ECO:0000259" key="1">
    <source>
        <dbReference type="Pfam" id="PF00534"/>
    </source>
</evidence>
<feature type="domain" description="Glycosyl transferase family 1" evidence="1">
    <location>
        <begin position="179"/>
        <end position="314"/>
    </location>
</feature>
<protein>
    <submittedName>
        <fullName evidence="3">Glycosyltransferase</fullName>
    </submittedName>
</protein>
<reference evidence="3 4" key="1">
    <citation type="submission" date="2018-10" db="EMBL/GenBank/DDBJ databases">
        <title>Complete Genome Sequence and Transcriptomic Profiles of a Marine Bacterium, Pseudoalteromonas agarivorans Hao 2018.</title>
        <authorList>
            <person name="Hao L."/>
        </authorList>
    </citation>
    <scope>NUCLEOTIDE SEQUENCE [LARGE SCALE GENOMIC DNA]</scope>
    <source>
        <strain evidence="3 4">Hao 2018</strain>
    </source>
</reference>
<dbReference type="EMBL" id="CP033065">
    <property type="protein sequence ID" value="AYM85798.1"/>
    <property type="molecule type" value="Genomic_DNA"/>
</dbReference>
<organism evidence="3 4">
    <name type="scientific">Pseudoalteromonas agarivorans</name>
    <dbReference type="NCBI Taxonomy" id="176102"/>
    <lineage>
        <taxon>Bacteria</taxon>
        <taxon>Pseudomonadati</taxon>
        <taxon>Pseudomonadota</taxon>
        <taxon>Gammaproteobacteria</taxon>
        <taxon>Alteromonadales</taxon>
        <taxon>Pseudoalteromonadaceae</taxon>
        <taxon>Pseudoalteromonas</taxon>
    </lineage>
</organism>
<dbReference type="GO" id="GO:0016757">
    <property type="term" value="F:glycosyltransferase activity"/>
    <property type="evidence" value="ECO:0007669"/>
    <property type="project" value="InterPro"/>
</dbReference>
<proteinExistence type="predicted"/>
<dbReference type="Pfam" id="PF00534">
    <property type="entry name" value="Glycos_transf_1"/>
    <property type="match status" value="1"/>
</dbReference>
<dbReference type="AlphaFoldDB" id="A0AAD0XBY7"/>